<organism evidence="2 3">
    <name type="scientific">Actinoplanes aureus</name>
    <dbReference type="NCBI Taxonomy" id="2792083"/>
    <lineage>
        <taxon>Bacteria</taxon>
        <taxon>Bacillati</taxon>
        <taxon>Actinomycetota</taxon>
        <taxon>Actinomycetes</taxon>
        <taxon>Micromonosporales</taxon>
        <taxon>Micromonosporaceae</taxon>
        <taxon>Actinoplanes</taxon>
    </lineage>
</organism>
<gene>
    <name evidence="2" type="ORF">I4J89_23370</name>
</gene>
<keyword evidence="1" id="KW-0472">Membrane</keyword>
<dbReference type="RefSeq" id="WP_196416182.1">
    <property type="nucleotide sequence ID" value="NZ_JADQTO010000011.1"/>
</dbReference>
<keyword evidence="1" id="KW-0812">Transmembrane</keyword>
<dbReference type="AlphaFoldDB" id="A0A931C916"/>
<protein>
    <submittedName>
        <fullName evidence="2">Uncharacterized protein</fullName>
    </submittedName>
</protein>
<dbReference type="EMBL" id="JADQTO010000011">
    <property type="protein sequence ID" value="MBG0564394.1"/>
    <property type="molecule type" value="Genomic_DNA"/>
</dbReference>
<sequence>MDLRTAAIAVTGFFGFGLLVLVPVLLLLAASSGRERRWVARNRVSPCAALRPGVSLPKYFAVYGHTVPGRAGLVVAPLSGAEGVWFRTMVYRADGNGDTTRLSVLWEQSGGDPFGVADDSGVAAVSADILQGRVYSGHLSVWAQTRHAVGSSGPSPAERPVHETTARWRDPGPWLRHVIDRGLIAERSIKGADRVGVVEEFVPSRVPMHLIGKPAPLADGTVGLTLPRTGPYLVCSRPPAETEQALRGDGRSGLGCAFWAAVVGAVCLAACLAIAYSFAA</sequence>
<evidence type="ECO:0000313" key="3">
    <source>
        <dbReference type="Proteomes" id="UP000598146"/>
    </source>
</evidence>
<keyword evidence="3" id="KW-1185">Reference proteome</keyword>
<dbReference type="Proteomes" id="UP000598146">
    <property type="component" value="Unassembled WGS sequence"/>
</dbReference>
<comment type="caution">
    <text evidence="2">The sequence shown here is derived from an EMBL/GenBank/DDBJ whole genome shotgun (WGS) entry which is preliminary data.</text>
</comment>
<proteinExistence type="predicted"/>
<name>A0A931C916_9ACTN</name>
<feature type="transmembrane region" description="Helical" evidence="1">
    <location>
        <begin position="6"/>
        <end position="28"/>
    </location>
</feature>
<evidence type="ECO:0000313" key="2">
    <source>
        <dbReference type="EMBL" id="MBG0564394.1"/>
    </source>
</evidence>
<reference evidence="2" key="1">
    <citation type="submission" date="2020-11" db="EMBL/GenBank/DDBJ databases">
        <title>Isolation and identification of active actinomycetes.</title>
        <authorList>
            <person name="Sun X."/>
        </authorList>
    </citation>
    <scope>NUCLEOTIDE SEQUENCE</scope>
    <source>
        <strain evidence="2">NEAU-A11</strain>
    </source>
</reference>
<accession>A0A931C916</accession>
<keyword evidence="1" id="KW-1133">Transmembrane helix</keyword>
<evidence type="ECO:0000256" key="1">
    <source>
        <dbReference type="SAM" id="Phobius"/>
    </source>
</evidence>
<feature type="transmembrane region" description="Helical" evidence="1">
    <location>
        <begin position="256"/>
        <end position="279"/>
    </location>
</feature>